<feature type="transmembrane region" description="Helical" evidence="8">
    <location>
        <begin position="42"/>
        <end position="62"/>
    </location>
</feature>
<evidence type="ECO:0000313" key="10">
    <source>
        <dbReference type="Proteomes" id="UP000229757"/>
    </source>
</evidence>
<evidence type="ECO:0000256" key="6">
    <source>
        <dbReference type="ARBA" id="ARBA00022989"/>
    </source>
</evidence>
<keyword evidence="7 8" id="KW-0472">Membrane</keyword>
<dbReference type="Pfam" id="PF01925">
    <property type="entry name" value="TauE"/>
    <property type="match status" value="1"/>
</dbReference>
<dbReference type="EMBL" id="CP011797">
    <property type="protein sequence ID" value="ATX77602.1"/>
    <property type="molecule type" value="Genomic_DNA"/>
</dbReference>
<protein>
    <recommendedName>
        <fullName evidence="8">Probable membrane transporter protein</fullName>
    </recommendedName>
</protein>
<feature type="transmembrane region" description="Helical" evidence="8">
    <location>
        <begin position="166"/>
        <end position="185"/>
    </location>
</feature>
<dbReference type="OrthoDB" id="6197550at2"/>
<dbReference type="AlphaFoldDB" id="A0A2K8KSL0"/>
<evidence type="ECO:0000256" key="4">
    <source>
        <dbReference type="ARBA" id="ARBA00022475"/>
    </source>
</evidence>
<evidence type="ECO:0000256" key="8">
    <source>
        <dbReference type="RuleBase" id="RU363041"/>
    </source>
</evidence>
<keyword evidence="10" id="KW-1185">Reference proteome</keyword>
<keyword evidence="6 8" id="KW-1133">Transmembrane helix</keyword>
<comment type="similarity">
    <text evidence="2 8">Belongs to the 4-toluene sulfonate uptake permease (TSUP) (TC 2.A.102) family.</text>
</comment>
<reference evidence="9 10" key="1">
    <citation type="journal article" date="2017" name="Environ. Microbiol.">
        <title>Genomic and physiological analyses of 'Reinekea forsetii' reveal a versatile opportunistic lifestyle during spring algae blooms.</title>
        <authorList>
            <person name="Avci B."/>
            <person name="Hahnke R.L."/>
            <person name="Chafee M."/>
            <person name="Fischer T."/>
            <person name="Gruber-Vodicka H."/>
            <person name="Tegetmeyer H.E."/>
            <person name="Harder J."/>
            <person name="Fuchs B.M."/>
            <person name="Amann R.I."/>
            <person name="Teeling H."/>
        </authorList>
    </citation>
    <scope>NUCLEOTIDE SEQUENCE [LARGE SCALE GENOMIC DNA]</scope>
    <source>
        <strain evidence="9 10">Hel1_31_D35</strain>
    </source>
</reference>
<dbReference type="KEGG" id="rfo:REIFOR_02477"/>
<accession>A0A2K8KSL0</accession>
<name>A0A2K8KSL0_9GAMM</name>
<dbReference type="PANTHER" id="PTHR30269:SF37">
    <property type="entry name" value="MEMBRANE TRANSPORTER PROTEIN"/>
    <property type="match status" value="1"/>
</dbReference>
<dbReference type="Proteomes" id="UP000229757">
    <property type="component" value="Chromosome"/>
</dbReference>
<gene>
    <name evidence="9" type="ORF">REIFOR_02477</name>
</gene>
<evidence type="ECO:0000256" key="2">
    <source>
        <dbReference type="ARBA" id="ARBA00009142"/>
    </source>
</evidence>
<keyword evidence="5 8" id="KW-0812">Transmembrane</keyword>
<organism evidence="9 10">
    <name type="scientific">Reinekea forsetii</name>
    <dbReference type="NCBI Taxonomy" id="1336806"/>
    <lineage>
        <taxon>Bacteria</taxon>
        <taxon>Pseudomonadati</taxon>
        <taxon>Pseudomonadota</taxon>
        <taxon>Gammaproteobacteria</taxon>
        <taxon>Oceanospirillales</taxon>
        <taxon>Saccharospirillaceae</taxon>
        <taxon>Reinekea</taxon>
    </lineage>
</organism>
<dbReference type="InterPro" id="IPR002781">
    <property type="entry name" value="TM_pro_TauE-like"/>
</dbReference>
<sequence>MSLPLLVWVDQVSQQDLILLVFASAITSLISALAGFGGGALLLGVMASFISPASLIAVHGLVQLGSNASRVYVFRHMINFRFVKLFMVGAVVGVLLATVVVSQLPEKVLLTFIALFVLLSAWLPARIPFKETKLQIAGLGALLTFLSLFVGATGPLLAAVLRTFDYAKAAFVGTLAFCILGQNILKVTAFSRLGFNITDWLPLVVLMIVAGFFGTWMGARLLGKIHEHHFKNLLKWVMTAIAINLLISVIFR</sequence>
<evidence type="ECO:0000256" key="7">
    <source>
        <dbReference type="ARBA" id="ARBA00023136"/>
    </source>
</evidence>
<dbReference type="RefSeq" id="WP_158524377.1">
    <property type="nucleotide sequence ID" value="NZ_CP011797.1"/>
</dbReference>
<feature type="transmembrane region" description="Helical" evidence="8">
    <location>
        <begin position="137"/>
        <end position="160"/>
    </location>
</feature>
<dbReference type="PANTHER" id="PTHR30269">
    <property type="entry name" value="TRANSMEMBRANE PROTEIN YFCA"/>
    <property type="match status" value="1"/>
</dbReference>
<feature type="transmembrane region" description="Helical" evidence="8">
    <location>
        <begin position="233"/>
        <end position="251"/>
    </location>
</feature>
<dbReference type="GO" id="GO:0005886">
    <property type="term" value="C:plasma membrane"/>
    <property type="evidence" value="ECO:0007669"/>
    <property type="project" value="UniProtKB-SubCell"/>
</dbReference>
<evidence type="ECO:0000256" key="5">
    <source>
        <dbReference type="ARBA" id="ARBA00022692"/>
    </source>
</evidence>
<keyword evidence="3" id="KW-0813">Transport</keyword>
<feature type="transmembrane region" description="Helical" evidence="8">
    <location>
        <begin position="17"/>
        <end position="36"/>
    </location>
</feature>
<dbReference type="InterPro" id="IPR052017">
    <property type="entry name" value="TSUP"/>
</dbReference>
<comment type="subcellular location">
    <subcellularLocation>
        <location evidence="1 8">Cell membrane</location>
        <topology evidence="1 8">Multi-pass membrane protein</topology>
    </subcellularLocation>
</comment>
<proteinExistence type="inferred from homology"/>
<feature type="transmembrane region" description="Helical" evidence="8">
    <location>
        <begin position="197"/>
        <end position="221"/>
    </location>
</feature>
<feature type="transmembrane region" description="Helical" evidence="8">
    <location>
        <begin position="82"/>
        <end position="102"/>
    </location>
</feature>
<feature type="transmembrane region" description="Helical" evidence="8">
    <location>
        <begin position="108"/>
        <end position="125"/>
    </location>
</feature>
<evidence type="ECO:0000256" key="1">
    <source>
        <dbReference type="ARBA" id="ARBA00004651"/>
    </source>
</evidence>
<evidence type="ECO:0000313" key="9">
    <source>
        <dbReference type="EMBL" id="ATX77602.1"/>
    </source>
</evidence>
<keyword evidence="4 8" id="KW-1003">Cell membrane</keyword>
<evidence type="ECO:0000256" key="3">
    <source>
        <dbReference type="ARBA" id="ARBA00022448"/>
    </source>
</evidence>